<keyword evidence="6 10" id="KW-0342">GTP-binding</keyword>
<feature type="binding site" evidence="10">
    <location>
        <begin position="107"/>
        <end position="114"/>
    </location>
    <ligand>
        <name>GTP</name>
        <dbReference type="ChEBI" id="CHEBI:37565"/>
    </ligand>
</feature>
<comment type="caution">
    <text evidence="12">The sequence shown here is derived from an EMBL/GenBank/DDBJ whole genome shotgun (WGS) entry which is preliminary data.</text>
</comment>
<evidence type="ECO:0000256" key="1">
    <source>
        <dbReference type="ARBA" id="ARBA00005450"/>
    </source>
</evidence>
<comment type="catalytic activity">
    <reaction evidence="9 10">
        <text>GTP + H2O = GDP + phosphate + H(+)</text>
        <dbReference type="Rhea" id="RHEA:19669"/>
        <dbReference type="ChEBI" id="CHEBI:15377"/>
        <dbReference type="ChEBI" id="CHEBI:15378"/>
        <dbReference type="ChEBI" id="CHEBI:37565"/>
        <dbReference type="ChEBI" id="CHEBI:43474"/>
        <dbReference type="ChEBI" id="CHEBI:58189"/>
        <dbReference type="EC" id="3.6.5.4"/>
    </reaction>
</comment>
<dbReference type="InterPro" id="IPR004780">
    <property type="entry name" value="SRP"/>
</dbReference>
<dbReference type="STRING" id="1918948.BOW53_05110"/>
<keyword evidence="8 10" id="KW-0687">Ribonucleoprotein</keyword>
<keyword evidence="13" id="KW-1185">Reference proteome</keyword>
<dbReference type="EC" id="3.6.5.4" evidence="10"/>
<dbReference type="HAMAP" id="MF_00306">
    <property type="entry name" value="SRP54"/>
    <property type="match status" value="1"/>
</dbReference>
<comment type="subunit">
    <text evidence="10">Part of the signal recognition particle protein translocation system, which is composed of SRP and FtsY. SRP is a ribonucleoprotein composed of Ffh and a 4.5S RNA molecule.</text>
</comment>
<dbReference type="InterPro" id="IPR000897">
    <property type="entry name" value="SRP54_GTPase_dom"/>
</dbReference>
<dbReference type="GO" id="GO:0005525">
    <property type="term" value="F:GTP binding"/>
    <property type="evidence" value="ECO:0007669"/>
    <property type="project" value="UniProtKB-UniRule"/>
</dbReference>
<dbReference type="GO" id="GO:0003924">
    <property type="term" value="F:GTPase activity"/>
    <property type="evidence" value="ECO:0007669"/>
    <property type="project" value="UniProtKB-UniRule"/>
</dbReference>
<dbReference type="EMBL" id="MPRJ01000003">
    <property type="protein sequence ID" value="OOZ37727.1"/>
    <property type="molecule type" value="Genomic_DNA"/>
</dbReference>
<dbReference type="GO" id="GO:0006614">
    <property type="term" value="P:SRP-dependent cotranslational protein targeting to membrane"/>
    <property type="evidence" value="ECO:0007669"/>
    <property type="project" value="InterPro"/>
</dbReference>
<dbReference type="Pfam" id="PF02881">
    <property type="entry name" value="SRP54_N"/>
    <property type="match status" value="1"/>
</dbReference>
<dbReference type="PANTHER" id="PTHR11564">
    <property type="entry name" value="SIGNAL RECOGNITION PARTICLE 54K PROTEIN SRP54"/>
    <property type="match status" value="1"/>
</dbReference>
<dbReference type="InterPro" id="IPR004125">
    <property type="entry name" value="Signal_recog_particle_SRP54_M"/>
</dbReference>
<evidence type="ECO:0000256" key="10">
    <source>
        <dbReference type="HAMAP-Rule" id="MF_00306"/>
    </source>
</evidence>
<dbReference type="InterPro" id="IPR022941">
    <property type="entry name" value="SRP54"/>
</dbReference>
<dbReference type="SMART" id="SM00962">
    <property type="entry name" value="SRP54"/>
    <property type="match status" value="1"/>
</dbReference>
<comment type="subcellular location">
    <subcellularLocation>
        <location evidence="10">Cytoplasm</location>
    </subcellularLocation>
    <text evidence="10">The SRP-RNC complex is targeted to the cytoplasmic membrane.</text>
</comment>
<dbReference type="GO" id="GO:0008312">
    <property type="term" value="F:7S RNA binding"/>
    <property type="evidence" value="ECO:0007669"/>
    <property type="project" value="InterPro"/>
</dbReference>
<reference evidence="12 13" key="1">
    <citation type="submission" date="2016-11" db="EMBL/GenBank/DDBJ databases">
        <title>Mixed transmission modes and dynamic genome evolution in an obligate animal-bacterial symbiosis.</title>
        <authorList>
            <person name="Russell S.L."/>
            <person name="Corbett-Detig R.B."/>
            <person name="Cavanaugh C.M."/>
        </authorList>
    </citation>
    <scope>NUCLEOTIDE SEQUENCE [LARGE SCALE GENOMIC DNA]</scope>
    <source>
        <strain evidence="12">Se-Cadez</strain>
    </source>
</reference>
<keyword evidence="4 10" id="KW-0378">Hydrolase</keyword>
<organism evidence="12 13">
    <name type="scientific">Solemya velesiana gill symbiont</name>
    <dbReference type="NCBI Taxonomy" id="1918948"/>
    <lineage>
        <taxon>Bacteria</taxon>
        <taxon>Pseudomonadati</taxon>
        <taxon>Pseudomonadota</taxon>
        <taxon>Gammaproteobacteria</taxon>
        <taxon>sulfur-oxidizing symbionts</taxon>
    </lineage>
</organism>
<dbReference type="FunFam" id="3.40.50.300:FF:000022">
    <property type="entry name" value="Signal recognition particle 54 kDa subunit"/>
    <property type="match status" value="1"/>
</dbReference>
<evidence type="ECO:0000256" key="8">
    <source>
        <dbReference type="ARBA" id="ARBA00023274"/>
    </source>
</evidence>
<comment type="similarity">
    <text evidence="1 10">Belongs to the GTP-binding SRP family. SRP54 subfamily.</text>
</comment>
<dbReference type="InterPro" id="IPR027417">
    <property type="entry name" value="P-loop_NTPase"/>
</dbReference>
<proteinExistence type="inferred from homology"/>
<dbReference type="Proteomes" id="UP000190896">
    <property type="component" value="Unassembled WGS sequence"/>
</dbReference>
<keyword evidence="3 10" id="KW-0547">Nucleotide-binding</keyword>
<dbReference type="RefSeq" id="WP_078485657.1">
    <property type="nucleotide sequence ID" value="NZ_MPRJ01000003.1"/>
</dbReference>
<dbReference type="AlphaFoldDB" id="A0A1T2KXY9"/>
<keyword evidence="7 10" id="KW-0733">Signal recognition particle</keyword>
<evidence type="ECO:0000256" key="5">
    <source>
        <dbReference type="ARBA" id="ARBA00022884"/>
    </source>
</evidence>
<dbReference type="NCBIfam" id="TIGR00959">
    <property type="entry name" value="ffh"/>
    <property type="match status" value="1"/>
</dbReference>
<dbReference type="InterPro" id="IPR036891">
    <property type="entry name" value="Signal_recog_part_SRP54_M_sf"/>
</dbReference>
<dbReference type="Gene3D" id="1.10.260.30">
    <property type="entry name" value="Signal recognition particle, SRP54 subunit, M-domain"/>
    <property type="match status" value="1"/>
</dbReference>
<keyword evidence="5 10" id="KW-0694">RNA-binding</keyword>
<evidence type="ECO:0000256" key="3">
    <source>
        <dbReference type="ARBA" id="ARBA00022741"/>
    </source>
</evidence>
<dbReference type="SMART" id="SM00382">
    <property type="entry name" value="AAA"/>
    <property type="match status" value="1"/>
</dbReference>
<protein>
    <recommendedName>
        <fullName evidence="10">Signal recognition particle protein</fullName>
        <ecNumber evidence="10">3.6.5.4</ecNumber>
    </recommendedName>
    <alternativeName>
        <fullName evidence="10">Fifty-four homolog</fullName>
    </alternativeName>
</protein>
<dbReference type="InterPro" id="IPR013822">
    <property type="entry name" value="Signal_recog_particl_SRP54_hlx"/>
</dbReference>
<dbReference type="SMART" id="SM00963">
    <property type="entry name" value="SRP54_N"/>
    <property type="match status" value="1"/>
</dbReference>
<dbReference type="OrthoDB" id="9804720at2"/>
<dbReference type="Gene3D" id="1.20.120.140">
    <property type="entry name" value="Signal recognition particle SRP54, nucleotide-binding domain"/>
    <property type="match status" value="1"/>
</dbReference>
<evidence type="ECO:0000256" key="9">
    <source>
        <dbReference type="ARBA" id="ARBA00048027"/>
    </source>
</evidence>
<keyword evidence="2 10" id="KW-0963">Cytoplasm</keyword>
<evidence type="ECO:0000256" key="6">
    <source>
        <dbReference type="ARBA" id="ARBA00023134"/>
    </source>
</evidence>
<accession>A0A1T2KXY9</accession>
<dbReference type="CDD" id="cd18539">
    <property type="entry name" value="SRP_G"/>
    <property type="match status" value="1"/>
</dbReference>
<evidence type="ECO:0000259" key="11">
    <source>
        <dbReference type="PROSITE" id="PS00300"/>
    </source>
</evidence>
<feature type="domain" description="SRP54-type proteins GTP-binding" evidence="11">
    <location>
        <begin position="269"/>
        <end position="282"/>
    </location>
</feature>
<feature type="binding site" evidence="10">
    <location>
        <begin position="190"/>
        <end position="194"/>
    </location>
    <ligand>
        <name>GTP</name>
        <dbReference type="ChEBI" id="CHEBI:37565"/>
    </ligand>
</feature>
<sequence length="460" mass="49950">MFDNLTERLGGVLTKLRGQGRLTEDNIKETMREVRMALLEADVALPVVRAFVDQVKGKAMGEEVMKSLTPGQVLIKILNDELVKVMGEANEGLDLASQPPAVVMMAGLQGSGKTTSVAKLARWLQESQKKSVMVVSCDVYRPAAIDQLETLAKEVGADFFPSRGDQDPLYIATSALEQARKQYKDVLIVDTAGRLHVDEAMMGEIKALHAGINPVETLFVVDSMTGQDAANTAKAFGDALPLTGVVLTKTDGDARGGAALSIRQITGKPIKFLGIGEKTTALEAFHPERMASRILGMGDVLSLVEEVQRKVDHKKTEKLAKKLQKGKGFDLEDFKEQMEQMAKLGGMGALMDKLPGMGDVPDHVKNQANDKEINRLVAIINSMTPKERQFPNIIKGSRKRRIATGSGTQVQDVNKLLKQFTQMQKMMKKMKGGGMAKMMRGLKGRMGPGGGMPPSGGFPF</sequence>
<dbReference type="Pfam" id="PF00448">
    <property type="entry name" value="SRP54"/>
    <property type="match status" value="1"/>
</dbReference>
<evidence type="ECO:0000256" key="4">
    <source>
        <dbReference type="ARBA" id="ARBA00022801"/>
    </source>
</evidence>
<feature type="binding site" evidence="10">
    <location>
        <begin position="248"/>
        <end position="251"/>
    </location>
    <ligand>
        <name>GTP</name>
        <dbReference type="ChEBI" id="CHEBI:37565"/>
    </ligand>
</feature>
<dbReference type="InterPro" id="IPR042101">
    <property type="entry name" value="SRP54_N_sf"/>
</dbReference>
<dbReference type="InterPro" id="IPR003593">
    <property type="entry name" value="AAA+_ATPase"/>
</dbReference>
<dbReference type="Pfam" id="PF02978">
    <property type="entry name" value="SRP_SPB"/>
    <property type="match status" value="1"/>
</dbReference>
<comment type="function">
    <text evidence="10">Involved in targeting and insertion of nascent membrane proteins into the cytoplasmic membrane. Binds to the hydrophobic signal sequence of the ribosome-nascent chain (RNC) as it emerges from the ribosomes. The SRP-RNC complex is then targeted to the cytoplasmic membrane where it interacts with the SRP receptor FtsY. Interaction with FtsY leads to the transfer of the RNC complex to the Sec translocase for insertion into the membrane, the hydrolysis of GTP by both Ffh and FtsY, and the dissociation of the SRP-FtsY complex into the individual components.</text>
</comment>
<dbReference type="SUPFAM" id="SSF47446">
    <property type="entry name" value="Signal peptide-binding domain"/>
    <property type="match status" value="1"/>
</dbReference>
<dbReference type="GO" id="GO:0048500">
    <property type="term" value="C:signal recognition particle"/>
    <property type="evidence" value="ECO:0007669"/>
    <property type="project" value="UniProtKB-UniRule"/>
</dbReference>
<evidence type="ECO:0000313" key="13">
    <source>
        <dbReference type="Proteomes" id="UP000190896"/>
    </source>
</evidence>
<dbReference type="Gene3D" id="3.40.50.300">
    <property type="entry name" value="P-loop containing nucleotide triphosphate hydrolases"/>
    <property type="match status" value="1"/>
</dbReference>
<evidence type="ECO:0000313" key="12">
    <source>
        <dbReference type="EMBL" id="OOZ37727.1"/>
    </source>
</evidence>
<dbReference type="SUPFAM" id="SSF52540">
    <property type="entry name" value="P-loop containing nucleoside triphosphate hydrolases"/>
    <property type="match status" value="1"/>
</dbReference>
<gene>
    <name evidence="10" type="primary">ffh</name>
    <name evidence="12" type="ORF">BOW51_00925</name>
</gene>
<name>A0A1T2KXY9_9GAMM</name>
<evidence type="ECO:0000256" key="2">
    <source>
        <dbReference type="ARBA" id="ARBA00022490"/>
    </source>
</evidence>
<dbReference type="FunFam" id="1.10.260.30:FF:000001">
    <property type="entry name" value="Signal recognition particle protein"/>
    <property type="match status" value="1"/>
</dbReference>
<comment type="domain">
    <text evidence="10">Composed of three domains: the N-terminal N domain, which is responsible for interactions with the ribosome, the central G domain, which binds GTP, and the C-terminal M domain, which binds the RNA and the signal sequence of the RNC.</text>
</comment>
<evidence type="ECO:0000256" key="7">
    <source>
        <dbReference type="ARBA" id="ARBA00023135"/>
    </source>
</evidence>
<dbReference type="PANTHER" id="PTHR11564:SF5">
    <property type="entry name" value="SIGNAL RECOGNITION PARTICLE SUBUNIT SRP54"/>
    <property type="match status" value="1"/>
</dbReference>
<dbReference type="PROSITE" id="PS00300">
    <property type="entry name" value="SRP54"/>
    <property type="match status" value="1"/>
</dbReference>